<accession>A0A1B0GA42</accession>
<dbReference type="STRING" id="37546.A0A1B0GA42"/>
<protein>
    <submittedName>
        <fullName evidence="1">Uncharacterized protein</fullName>
    </submittedName>
</protein>
<keyword evidence="2" id="KW-1185">Reference proteome</keyword>
<dbReference type="EMBL" id="CCAG010022307">
    <property type="status" value="NOT_ANNOTATED_CDS"/>
    <property type="molecule type" value="Genomic_DNA"/>
</dbReference>
<reference evidence="1" key="1">
    <citation type="submission" date="2020-05" db="UniProtKB">
        <authorList>
            <consortium name="EnsemblMetazoa"/>
        </authorList>
    </citation>
    <scope>IDENTIFICATION</scope>
    <source>
        <strain evidence="1">Yale</strain>
    </source>
</reference>
<name>A0A1B0GA42_GLOMM</name>
<organism evidence="1 2">
    <name type="scientific">Glossina morsitans morsitans</name>
    <name type="common">Savannah tsetse fly</name>
    <dbReference type="NCBI Taxonomy" id="37546"/>
    <lineage>
        <taxon>Eukaryota</taxon>
        <taxon>Metazoa</taxon>
        <taxon>Ecdysozoa</taxon>
        <taxon>Arthropoda</taxon>
        <taxon>Hexapoda</taxon>
        <taxon>Insecta</taxon>
        <taxon>Pterygota</taxon>
        <taxon>Neoptera</taxon>
        <taxon>Endopterygota</taxon>
        <taxon>Diptera</taxon>
        <taxon>Brachycera</taxon>
        <taxon>Muscomorpha</taxon>
        <taxon>Hippoboscoidea</taxon>
        <taxon>Glossinidae</taxon>
        <taxon>Glossina</taxon>
    </lineage>
</organism>
<dbReference type="EnsemblMetazoa" id="GMOY010179-RA">
    <property type="protein sequence ID" value="GMOY010179-PA"/>
    <property type="gene ID" value="GMOY010179"/>
</dbReference>
<dbReference type="SUPFAM" id="SSF56796">
    <property type="entry name" value="Dehydroquinate synthase-like"/>
    <property type="match status" value="1"/>
</dbReference>
<dbReference type="AlphaFoldDB" id="A0A1B0GA42"/>
<evidence type="ECO:0000313" key="2">
    <source>
        <dbReference type="Proteomes" id="UP000092444"/>
    </source>
</evidence>
<evidence type="ECO:0000313" key="1">
    <source>
        <dbReference type="EnsemblMetazoa" id="GMOY010179-PA"/>
    </source>
</evidence>
<proteinExistence type="predicted"/>
<sequence>MYEKNIRNQNEWIEQYSTTFDTLKCHGIQFDLHDQTRMEPTDESVSQAEAIGGGSSIDTGRRANVPMVNLFTVYVLNTVWSMMSDKRYDRKSEEIDDLLKMFFELFQHVDMVGANIQSLSHNEFYSTLRFA</sequence>
<dbReference type="VEuPathDB" id="VectorBase:GMOY010179"/>
<dbReference type="Proteomes" id="UP000092444">
    <property type="component" value="Unassembled WGS sequence"/>
</dbReference>